<dbReference type="EMBL" id="AM236080">
    <property type="protein sequence ID" value="CAK06582.1"/>
    <property type="molecule type" value="Genomic_DNA"/>
</dbReference>
<organism evidence="1 2">
    <name type="scientific">Rhizobium johnstonii (strain DSM 114642 / LMG 32736 / 3841)</name>
    <name type="common">Rhizobium leguminosarum bv. viciae</name>
    <dbReference type="NCBI Taxonomy" id="216596"/>
    <lineage>
        <taxon>Bacteria</taxon>
        <taxon>Pseudomonadati</taxon>
        <taxon>Pseudomonadota</taxon>
        <taxon>Alphaproteobacteria</taxon>
        <taxon>Hyphomicrobiales</taxon>
        <taxon>Rhizobiaceae</taxon>
        <taxon>Rhizobium/Agrobacterium group</taxon>
        <taxon>Rhizobium</taxon>
        <taxon>Rhizobium johnstonii</taxon>
    </lineage>
</organism>
<gene>
    <name evidence="1" type="ordered locus">RL1085</name>
</gene>
<accession>Q1MKC4</accession>
<sequence>MAEMKKGTKKALRDCNNVPQSLVSVRPGKPDGGSLNPGTIQLLQNRTALTFVLRNSWENGSPLPWICSNGFRFLPSPGKPHANSTMRNLWSLAFQQSN</sequence>
<name>Q1MKC4_RHIJ3</name>
<keyword evidence="2" id="KW-1185">Reference proteome</keyword>
<proteinExistence type="predicted"/>
<evidence type="ECO:0000313" key="2">
    <source>
        <dbReference type="Proteomes" id="UP000006575"/>
    </source>
</evidence>
<protein>
    <submittedName>
        <fullName evidence="1">Uncharacterized protein</fullName>
    </submittedName>
</protein>
<dbReference type="KEGG" id="rle:RL1085"/>
<reference evidence="1 2" key="1">
    <citation type="journal article" date="2006" name="Genome Biol.">
        <title>The genome of Rhizobium leguminosarum has recognizable core and accessory components.</title>
        <authorList>
            <person name="Young J.W."/>
            <person name="Crossman L.C."/>
            <person name="Johnston A.W.B."/>
            <person name="Thomson N.R."/>
            <person name="Ghazoui Z.F."/>
            <person name="Hull K.H."/>
            <person name="Wexler M."/>
            <person name="Curson A.R.J."/>
            <person name="Todd J.D."/>
            <person name="Poole P.S."/>
            <person name="Mauchline T.H."/>
            <person name="East A.K."/>
            <person name="Quail M.A."/>
            <person name="Churcher C."/>
            <person name="Arrowsmith C."/>
            <person name="Cherevach A."/>
            <person name="Chillingworth T."/>
            <person name="Clarke K."/>
            <person name="Cronin A."/>
            <person name="Davis P."/>
            <person name="Fraser A."/>
            <person name="Hance Z."/>
            <person name="Hauser H."/>
            <person name="Jagels K."/>
            <person name="Moule S."/>
            <person name="Mungall K."/>
            <person name="Norbertczak H."/>
            <person name="Rabbinowitsch E."/>
            <person name="Sanders M."/>
            <person name="Simmonds M."/>
            <person name="Whitehead S."/>
            <person name="Parkhill J."/>
        </authorList>
    </citation>
    <scope>NUCLEOTIDE SEQUENCE [LARGE SCALE GENOMIC DNA]</scope>
    <source>
        <strain evidence="2">DSM 114642 / LMG 32736 / 3841</strain>
    </source>
</reference>
<evidence type="ECO:0000313" key="1">
    <source>
        <dbReference type="EMBL" id="CAK06582.1"/>
    </source>
</evidence>
<dbReference type="EnsemblBacteria" id="CAK06582">
    <property type="protein sequence ID" value="CAK06582"/>
    <property type="gene ID" value="RL1085"/>
</dbReference>
<dbReference type="Proteomes" id="UP000006575">
    <property type="component" value="Chromosome"/>
</dbReference>
<dbReference type="AlphaFoldDB" id="Q1MKC4"/>
<dbReference type="HOGENOM" id="CLU_2331725_0_0_5"/>